<feature type="domain" description="UDP-glucose/GDP-mannose dehydrogenase C-terminal" evidence="8">
    <location>
        <begin position="317"/>
        <end position="418"/>
    </location>
</feature>
<dbReference type="NCBIfam" id="TIGR03026">
    <property type="entry name" value="NDP-sugDHase"/>
    <property type="match status" value="1"/>
</dbReference>
<dbReference type="InterPro" id="IPR008927">
    <property type="entry name" value="6-PGluconate_DH-like_C_sf"/>
</dbReference>
<evidence type="ECO:0000256" key="4">
    <source>
        <dbReference type="ARBA" id="ARBA00023002"/>
    </source>
</evidence>
<evidence type="ECO:0000256" key="2">
    <source>
        <dbReference type="ARBA" id="ARBA00006601"/>
    </source>
</evidence>
<evidence type="ECO:0000313" key="9">
    <source>
        <dbReference type="EMBL" id="MFC5637865.1"/>
    </source>
</evidence>
<dbReference type="InterPro" id="IPR036291">
    <property type="entry name" value="NAD(P)-bd_dom_sf"/>
</dbReference>
<gene>
    <name evidence="9" type="ORF">ACFPZJ_29690</name>
</gene>
<dbReference type="SMART" id="SM00984">
    <property type="entry name" value="UDPG_MGDP_dh_C"/>
    <property type="match status" value="1"/>
</dbReference>
<dbReference type="EMBL" id="JBHSNY010000011">
    <property type="protein sequence ID" value="MFC5637865.1"/>
    <property type="molecule type" value="Genomic_DNA"/>
</dbReference>
<accession>A0ABW0UXU9</accession>
<dbReference type="InterPro" id="IPR028357">
    <property type="entry name" value="UDPglc_DH_bac"/>
</dbReference>
<name>A0ABW0UXU9_9ACTN</name>
<evidence type="ECO:0000256" key="6">
    <source>
        <dbReference type="ARBA" id="ARBA00047473"/>
    </source>
</evidence>
<evidence type="ECO:0000256" key="1">
    <source>
        <dbReference type="ARBA" id="ARBA00004701"/>
    </source>
</evidence>
<dbReference type="Pfam" id="PF03720">
    <property type="entry name" value="UDPG_MGDP_dh_C"/>
    <property type="match status" value="1"/>
</dbReference>
<evidence type="ECO:0000313" key="10">
    <source>
        <dbReference type="Proteomes" id="UP001596154"/>
    </source>
</evidence>
<dbReference type="RefSeq" id="WP_381027912.1">
    <property type="nucleotide sequence ID" value="NZ_JBHSNY010000011.1"/>
</dbReference>
<dbReference type="InterPro" id="IPR036220">
    <property type="entry name" value="UDP-Glc/GDP-Man_DH_C_sf"/>
</dbReference>
<comment type="similarity">
    <text evidence="2 7">Belongs to the UDP-glucose/GDP-mannose dehydrogenase family.</text>
</comment>
<dbReference type="EC" id="1.1.1.22" evidence="3 7"/>
<dbReference type="PANTHER" id="PTHR43750:SF3">
    <property type="entry name" value="UDP-GLUCOSE 6-DEHYDROGENASE TUAD"/>
    <property type="match status" value="1"/>
</dbReference>
<dbReference type="SUPFAM" id="SSF48179">
    <property type="entry name" value="6-phosphogluconate dehydrogenase C-terminal domain-like"/>
    <property type="match status" value="1"/>
</dbReference>
<evidence type="ECO:0000256" key="5">
    <source>
        <dbReference type="ARBA" id="ARBA00023027"/>
    </source>
</evidence>
<comment type="caution">
    <text evidence="9">The sequence shown here is derived from an EMBL/GenBank/DDBJ whole genome shotgun (WGS) entry which is preliminary data.</text>
</comment>
<dbReference type="Proteomes" id="UP001596154">
    <property type="component" value="Unassembled WGS sequence"/>
</dbReference>
<evidence type="ECO:0000259" key="8">
    <source>
        <dbReference type="SMART" id="SM00984"/>
    </source>
</evidence>
<dbReference type="PIRSF" id="PIRSF500134">
    <property type="entry name" value="UDPglc_DH_bac"/>
    <property type="match status" value="1"/>
</dbReference>
<dbReference type="Gene3D" id="3.40.50.720">
    <property type="entry name" value="NAD(P)-binding Rossmann-like Domain"/>
    <property type="match status" value="2"/>
</dbReference>
<dbReference type="Gene3D" id="1.20.5.100">
    <property type="entry name" value="Cytochrome c1, transmembrane anchor, C-terminal"/>
    <property type="match status" value="1"/>
</dbReference>
<dbReference type="Pfam" id="PF03721">
    <property type="entry name" value="UDPG_MGDP_dh_N"/>
    <property type="match status" value="1"/>
</dbReference>
<dbReference type="Pfam" id="PF00984">
    <property type="entry name" value="UDPG_MGDP_dh"/>
    <property type="match status" value="1"/>
</dbReference>
<protein>
    <recommendedName>
        <fullName evidence="3 7">UDP-glucose 6-dehydrogenase</fullName>
        <ecNumber evidence="3 7">1.1.1.22</ecNumber>
    </recommendedName>
</protein>
<dbReference type="SUPFAM" id="SSF51735">
    <property type="entry name" value="NAD(P)-binding Rossmann-fold domains"/>
    <property type="match status" value="1"/>
</dbReference>
<evidence type="ECO:0000256" key="3">
    <source>
        <dbReference type="ARBA" id="ARBA00012954"/>
    </source>
</evidence>
<dbReference type="InterPro" id="IPR017476">
    <property type="entry name" value="UDP-Glc/GDP-Man"/>
</dbReference>
<dbReference type="PIRSF" id="PIRSF000124">
    <property type="entry name" value="UDPglc_GDPman_dh"/>
    <property type="match status" value="1"/>
</dbReference>
<dbReference type="SUPFAM" id="SSF52413">
    <property type="entry name" value="UDP-glucose/GDP-mannose dehydrogenase C-terminal domain"/>
    <property type="match status" value="1"/>
</dbReference>
<dbReference type="InterPro" id="IPR014027">
    <property type="entry name" value="UDP-Glc/GDP-Man_DH_C"/>
</dbReference>
<comment type="pathway">
    <text evidence="1">Nucleotide-sugar biosynthesis; UDP-alpha-D-glucuronate biosynthesis; UDP-alpha-D-glucuronate from UDP-alpha-D-glucose: step 1/1.</text>
</comment>
<dbReference type="PANTHER" id="PTHR43750">
    <property type="entry name" value="UDP-GLUCOSE 6-DEHYDROGENASE TUAD"/>
    <property type="match status" value="1"/>
</dbReference>
<reference evidence="10" key="1">
    <citation type="journal article" date="2019" name="Int. J. Syst. Evol. Microbiol.">
        <title>The Global Catalogue of Microorganisms (GCM) 10K type strain sequencing project: providing services to taxonomists for standard genome sequencing and annotation.</title>
        <authorList>
            <consortium name="The Broad Institute Genomics Platform"/>
            <consortium name="The Broad Institute Genome Sequencing Center for Infectious Disease"/>
            <person name="Wu L."/>
            <person name="Ma J."/>
        </authorList>
    </citation>
    <scope>NUCLEOTIDE SEQUENCE [LARGE SCALE GENOMIC DNA]</scope>
    <source>
        <strain evidence="10">CGMCC 4.7248</strain>
    </source>
</reference>
<dbReference type="GO" id="GO:0016491">
    <property type="term" value="F:oxidoreductase activity"/>
    <property type="evidence" value="ECO:0007669"/>
    <property type="project" value="UniProtKB-KW"/>
</dbReference>
<proteinExistence type="inferred from homology"/>
<comment type="catalytic activity">
    <reaction evidence="6 7">
        <text>UDP-alpha-D-glucose + 2 NAD(+) + H2O = UDP-alpha-D-glucuronate + 2 NADH + 3 H(+)</text>
        <dbReference type="Rhea" id="RHEA:23596"/>
        <dbReference type="ChEBI" id="CHEBI:15377"/>
        <dbReference type="ChEBI" id="CHEBI:15378"/>
        <dbReference type="ChEBI" id="CHEBI:57540"/>
        <dbReference type="ChEBI" id="CHEBI:57945"/>
        <dbReference type="ChEBI" id="CHEBI:58052"/>
        <dbReference type="ChEBI" id="CHEBI:58885"/>
        <dbReference type="EC" id="1.1.1.22"/>
    </reaction>
</comment>
<keyword evidence="10" id="KW-1185">Reference proteome</keyword>
<evidence type="ECO:0000256" key="7">
    <source>
        <dbReference type="PIRNR" id="PIRNR000124"/>
    </source>
</evidence>
<dbReference type="InterPro" id="IPR001732">
    <property type="entry name" value="UDP-Glc/GDP-Man_DH_N"/>
</dbReference>
<sequence>MKLTVIGTGYVGAVHAACMAEIGHTVLGVDINPDRVDLLNRAKAPMHEPGLDELLTRTVASGRLRFTTSLAQAARFAGLHFICVGTPQQPDSPAADVRYVDAAVEGMAPDLRPGSLVVGKSTVPVGTAARLAARLRQVAPQAEIAWNPEFLREGSAVRDTLWPERLVVGVSSARAEAVLRDVYAPMLRGGVPFFCTDPSTAELVKVAANSFLATKISFINAMAEVCDAAGADVTTLAQAIGEDSRIGHPFLQPGLGFGGSCFPKDIRAFAARAEELGAGKAVAFLHEVDEINTRQRRRTVDLARALVGGSFADRNVGVLGAAFKPDSDDVRDSPALAVADAVRAEGAEVRVHDPAALDNAQAAFPELKYTSVVPEACDGADLVLHLTPWREYAEIDPALLARVVRRPLLVDARNTLDVQAWQQAGWCVRALGRPGLNGAHRHATGTGPYDGLIGVSLESDPCMSS</sequence>
<dbReference type="InterPro" id="IPR014026">
    <property type="entry name" value="UDP-Glc/GDP-Man_DH_dimer"/>
</dbReference>
<keyword evidence="4 7" id="KW-0560">Oxidoreductase</keyword>
<organism evidence="9 10">
    <name type="scientific">Streptomyces bullii</name>
    <dbReference type="NCBI Taxonomy" id="349910"/>
    <lineage>
        <taxon>Bacteria</taxon>
        <taxon>Bacillati</taxon>
        <taxon>Actinomycetota</taxon>
        <taxon>Actinomycetes</taxon>
        <taxon>Kitasatosporales</taxon>
        <taxon>Streptomycetaceae</taxon>
        <taxon>Streptomyces</taxon>
    </lineage>
</organism>
<keyword evidence="5 7" id="KW-0520">NAD</keyword>